<evidence type="ECO:0000313" key="2">
    <source>
        <dbReference type="Proteomes" id="UP000315711"/>
    </source>
</evidence>
<protein>
    <recommendedName>
        <fullName evidence="3">Peptidyl-prolyl cis-trans isomerase</fullName>
    </recommendedName>
</protein>
<comment type="caution">
    <text evidence="1">The sequence shown here is derived from an EMBL/GenBank/DDBJ whole genome shotgun (WGS) entry which is preliminary data.</text>
</comment>
<gene>
    <name evidence="1" type="ORF">IQ10_02384</name>
</gene>
<dbReference type="Proteomes" id="UP000315711">
    <property type="component" value="Unassembled WGS sequence"/>
</dbReference>
<sequence length="183" mass="20655">MQEFVFFIDGDVHHPLTIDPTVWIFDERKVDLDTYFDEIKSIDDEETAYTKAISAQWDKEIIEGSAPPRPNSNGNEIRYDKQKLINGSFGMLLKPFLQNSEPKEGVTQVEVVQADGAHHTITFEDALQCIVGFSHKGQPLKEDGPVHLYFGDGANRQTPIKNVVRFTVFKESSIDPVSNSITK</sequence>
<keyword evidence="2" id="KW-1185">Reference proteome</keyword>
<dbReference type="RefSeq" id="WP_158640038.1">
    <property type="nucleotide sequence ID" value="NZ_VLKZ01000006.1"/>
</dbReference>
<evidence type="ECO:0000313" key="1">
    <source>
        <dbReference type="EMBL" id="TWI55824.1"/>
    </source>
</evidence>
<dbReference type="AlphaFoldDB" id="A0A562QGF3"/>
<dbReference type="EMBL" id="VLKZ01000006">
    <property type="protein sequence ID" value="TWI55824.1"/>
    <property type="molecule type" value="Genomic_DNA"/>
</dbReference>
<proteinExistence type="predicted"/>
<accession>A0A562QGF3</accession>
<reference evidence="1 2" key="1">
    <citation type="journal article" date="2015" name="Stand. Genomic Sci.">
        <title>Genomic Encyclopedia of Bacterial and Archaeal Type Strains, Phase III: the genomes of soil and plant-associated and newly described type strains.</title>
        <authorList>
            <person name="Whitman W.B."/>
            <person name="Woyke T."/>
            <person name="Klenk H.P."/>
            <person name="Zhou Y."/>
            <person name="Lilburn T.G."/>
            <person name="Beck B.J."/>
            <person name="De Vos P."/>
            <person name="Vandamme P."/>
            <person name="Eisen J.A."/>
            <person name="Garrity G."/>
            <person name="Hugenholtz P."/>
            <person name="Kyrpides N.C."/>
        </authorList>
    </citation>
    <scope>NUCLEOTIDE SEQUENCE [LARGE SCALE GENOMIC DNA]</scope>
    <source>
        <strain evidence="1 2">CGMCC 1.10116</strain>
    </source>
</reference>
<name>A0A562QGF3_9BACI</name>
<organism evidence="1 2">
    <name type="scientific">Halalkalibacter nanhaiisediminis</name>
    <dbReference type="NCBI Taxonomy" id="688079"/>
    <lineage>
        <taxon>Bacteria</taxon>
        <taxon>Bacillati</taxon>
        <taxon>Bacillota</taxon>
        <taxon>Bacilli</taxon>
        <taxon>Bacillales</taxon>
        <taxon>Bacillaceae</taxon>
        <taxon>Halalkalibacter</taxon>
    </lineage>
</organism>
<dbReference type="OrthoDB" id="2404998at2"/>
<evidence type="ECO:0008006" key="3">
    <source>
        <dbReference type="Google" id="ProtNLM"/>
    </source>
</evidence>